<accession>A0AAD9A3R6</accession>
<name>A0AAD9A3R6_9PEZI</name>
<dbReference type="PROSITE" id="PS50294">
    <property type="entry name" value="WD_REPEATS_REGION"/>
    <property type="match status" value="2"/>
</dbReference>
<dbReference type="PROSITE" id="PS50082">
    <property type="entry name" value="WD_REPEATS_2"/>
    <property type="match status" value="4"/>
</dbReference>
<evidence type="ECO:0000256" key="2">
    <source>
        <dbReference type="ARBA" id="ARBA00022737"/>
    </source>
</evidence>
<dbReference type="Pfam" id="PF00400">
    <property type="entry name" value="WD40"/>
    <property type="match status" value="5"/>
</dbReference>
<dbReference type="PROSITE" id="PS00678">
    <property type="entry name" value="WD_REPEATS_1"/>
    <property type="match status" value="1"/>
</dbReference>
<keyword evidence="2" id="KW-0677">Repeat</keyword>
<dbReference type="EMBL" id="JAQOWY010000553">
    <property type="protein sequence ID" value="KAK1840534.1"/>
    <property type="molecule type" value="Genomic_DNA"/>
</dbReference>
<dbReference type="AlphaFoldDB" id="A0AAD9A3R6"/>
<dbReference type="Proteomes" id="UP001243330">
    <property type="component" value="Unassembled WGS sequence"/>
</dbReference>
<dbReference type="InterPro" id="IPR015943">
    <property type="entry name" value="WD40/YVTN_repeat-like_dom_sf"/>
</dbReference>
<gene>
    <name evidence="5" type="ORF">CCHR01_16844</name>
</gene>
<keyword evidence="1 3" id="KW-0853">WD repeat</keyword>
<comment type="caution">
    <text evidence="5">The sequence shown here is derived from an EMBL/GenBank/DDBJ whole genome shotgun (WGS) entry which is preliminary data.</text>
</comment>
<dbReference type="PANTHER" id="PTHR22847">
    <property type="entry name" value="WD40 REPEAT PROTEIN"/>
    <property type="match status" value="1"/>
</dbReference>
<dbReference type="InterPro" id="IPR036322">
    <property type="entry name" value="WD40_repeat_dom_sf"/>
</dbReference>
<evidence type="ECO:0000313" key="5">
    <source>
        <dbReference type="EMBL" id="KAK1840534.1"/>
    </source>
</evidence>
<organism evidence="5 6">
    <name type="scientific">Colletotrichum chrysophilum</name>
    <dbReference type="NCBI Taxonomy" id="1836956"/>
    <lineage>
        <taxon>Eukaryota</taxon>
        <taxon>Fungi</taxon>
        <taxon>Dikarya</taxon>
        <taxon>Ascomycota</taxon>
        <taxon>Pezizomycotina</taxon>
        <taxon>Sordariomycetes</taxon>
        <taxon>Hypocreomycetidae</taxon>
        <taxon>Glomerellales</taxon>
        <taxon>Glomerellaceae</taxon>
        <taxon>Colletotrichum</taxon>
        <taxon>Colletotrichum gloeosporioides species complex</taxon>
    </lineage>
</organism>
<dbReference type="CDD" id="cd00200">
    <property type="entry name" value="WD40"/>
    <property type="match status" value="1"/>
</dbReference>
<feature type="repeat" description="WD" evidence="3">
    <location>
        <begin position="560"/>
        <end position="592"/>
    </location>
</feature>
<sequence>MNFRSTGSRKLTSEAPPEKISQMAESEISQVARACHDGLSSLAKESNHVQASLKDGLEQRDVQELIQRFEQWAGNLGVFQQSSSKLSLDYRLRDSPKVRAPILNMLADFKESTDLEIVSGHRPNRVMPTQMVISDADLEEFDISSSSSESGASSISGPDIERPHDQASELQKLISAMKTSLESLFRASVFIRKFAPKDRRQKASKTKPFDSSADIMYIRDKYPTLWGKEDRLATRLGEANARRRQYFRYRQQHHEKLSSEADDLVLTTKNTHLRTDSTTSGKHSRPGKPFLSDITRPSILAETEATEFQGNPLMNTQTSGLLSLEPAIFIEASRCPFCDDEWASVEPPPGRDAEDTVVLHVGNDEEFNSVGAVPDRNSQSDASFRSGRENLSRGWRILFDRWTTISAFSFFIGIHEAQKNGKISADSLATVDFESLPPSHKDEESDWTIIHNPTLPKMFDLELLHTTELDSSVVGVCFSPGGDYIAVCSNKRVQVFAVGTAEAVSILKSDDAIDITSEDSGYMYYRRACFHPEGKLLITGSDDKFVRVFDIDSQSVFKTLAGHERGVRSVYVSEDGKWIASGGNDCTVRLWSTVTWECHRVIETPAVVNVVSISPKSDFVAAGCYDNLARVWEIEPTVDPISGSEDTDAWTCAGHSDTVWSVQFSSDGKQVITTSSDMSIKLFAAVGQYEHSAGGGGGSPKSLRCLRTLIGHSVCRVPSPKYTLPMVCLEN</sequence>
<feature type="repeat" description="WD" evidence="3">
    <location>
        <begin position="608"/>
        <end position="635"/>
    </location>
</feature>
<feature type="region of interest" description="Disordered" evidence="4">
    <location>
        <begin position="274"/>
        <end position="293"/>
    </location>
</feature>
<feature type="repeat" description="WD" evidence="3">
    <location>
        <begin position="652"/>
        <end position="683"/>
    </location>
</feature>
<feature type="compositionally biased region" description="Polar residues" evidence="4">
    <location>
        <begin position="1"/>
        <end position="10"/>
    </location>
</feature>
<dbReference type="InterPro" id="IPR001680">
    <property type="entry name" value="WD40_rpt"/>
</dbReference>
<feature type="region of interest" description="Disordered" evidence="4">
    <location>
        <begin position="1"/>
        <end position="24"/>
    </location>
</feature>
<reference evidence="5" key="1">
    <citation type="submission" date="2023-01" db="EMBL/GenBank/DDBJ databases">
        <title>Colletotrichum chrysophilum M932 genome sequence.</title>
        <authorList>
            <person name="Baroncelli R."/>
        </authorList>
    </citation>
    <scope>NUCLEOTIDE SEQUENCE</scope>
    <source>
        <strain evidence="5">M932</strain>
    </source>
</reference>
<evidence type="ECO:0000256" key="3">
    <source>
        <dbReference type="PROSITE-ProRule" id="PRU00221"/>
    </source>
</evidence>
<dbReference type="SUPFAM" id="SSF50978">
    <property type="entry name" value="WD40 repeat-like"/>
    <property type="match status" value="1"/>
</dbReference>
<proteinExistence type="predicted"/>
<dbReference type="SMART" id="SM00320">
    <property type="entry name" value="WD40"/>
    <property type="match status" value="5"/>
</dbReference>
<feature type="repeat" description="WD" evidence="3">
    <location>
        <begin position="530"/>
        <end position="559"/>
    </location>
</feature>
<protein>
    <submittedName>
        <fullName evidence="5">Regulator of conidiation-1</fullName>
    </submittedName>
</protein>
<evidence type="ECO:0000256" key="1">
    <source>
        <dbReference type="ARBA" id="ARBA00022574"/>
    </source>
</evidence>
<evidence type="ECO:0000256" key="4">
    <source>
        <dbReference type="SAM" id="MobiDB-lite"/>
    </source>
</evidence>
<evidence type="ECO:0000313" key="6">
    <source>
        <dbReference type="Proteomes" id="UP001243330"/>
    </source>
</evidence>
<dbReference type="Gene3D" id="2.130.10.10">
    <property type="entry name" value="YVTN repeat-like/Quinoprotein amine dehydrogenase"/>
    <property type="match status" value="1"/>
</dbReference>
<dbReference type="InterPro" id="IPR019775">
    <property type="entry name" value="WD40_repeat_CS"/>
</dbReference>
<dbReference type="PANTHER" id="PTHR22847:SF728">
    <property type="entry name" value="TRANSCRIPTIONAL REPRESSOR TUP11-RELATED"/>
    <property type="match status" value="1"/>
</dbReference>
<keyword evidence="6" id="KW-1185">Reference proteome</keyword>